<organism evidence="11 12">
    <name type="scientific">Pseudolycoriella hygida</name>
    <dbReference type="NCBI Taxonomy" id="35572"/>
    <lineage>
        <taxon>Eukaryota</taxon>
        <taxon>Metazoa</taxon>
        <taxon>Ecdysozoa</taxon>
        <taxon>Arthropoda</taxon>
        <taxon>Hexapoda</taxon>
        <taxon>Insecta</taxon>
        <taxon>Pterygota</taxon>
        <taxon>Neoptera</taxon>
        <taxon>Endopterygota</taxon>
        <taxon>Diptera</taxon>
        <taxon>Nematocera</taxon>
        <taxon>Sciaroidea</taxon>
        <taxon>Sciaridae</taxon>
        <taxon>Pseudolycoriella</taxon>
    </lineage>
</organism>
<evidence type="ECO:0000256" key="4">
    <source>
        <dbReference type="ARBA" id="ARBA00022692"/>
    </source>
</evidence>
<gene>
    <name evidence="11" type="primary">Or59a_1</name>
    <name evidence="11" type="ORF">Bhyg_01778</name>
</gene>
<dbReference type="GO" id="GO:0005886">
    <property type="term" value="C:plasma membrane"/>
    <property type="evidence" value="ECO:0007669"/>
    <property type="project" value="UniProtKB-SubCell"/>
</dbReference>
<keyword evidence="8 11" id="KW-0675">Receptor</keyword>
<dbReference type="GO" id="GO:0004984">
    <property type="term" value="F:olfactory receptor activity"/>
    <property type="evidence" value="ECO:0007669"/>
    <property type="project" value="InterPro"/>
</dbReference>
<evidence type="ECO:0000256" key="6">
    <source>
        <dbReference type="ARBA" id="ARBA00022989"/>
    </source>
</evidence>
<protein>
    <submittedName>
        <fullName evidence="11">Odorant receptor 59a</fullName>
    </submittedName>
</protein>
<name>A0A9Q0S7S1_9DIPT</name>
<evidence type="ECO:0000256" key="5">
    <source>
        <dbReference type="ARBA" id="ARBA00022725"/>
    </source>
</evidence>
<comment type="caution">
    <text evidence="11">The sequence shown here is derived from an EMBL/GenBank/DDBJ whole genome shotgun (WGS) entry which is preliminary data.</text>
</comment>
<keyword evidence="6 10" id="KW-1133">Transmembrane helix</keyword>
<comment type="subcellular location">
    <subcellularLocation>
        <location evidence="1">Cell membrane</location>
        <topology evidence="1">Multi-pass membrane protein</topology>
    </subcellularLocation>
</comment>
<dbReference type="InterPro" id="IPR004117">
    <property type="entry name" value="7tm6_olfct_rcpt"/>
</dbReference>
<reference evidence="11" key="1">
    <citation type="submission" date="2022-07" db="EMBL/GenBank/DDBJ databases">
        <authorList>
            <person name="Trinca V."/>
            <person name="Uliana J.V.C."/>
            <person name="Torres T.T."/>
            <person name="Ward R.J."/>
            <person name="Monesi N."/>
        </authorList>
    </citation>
    <scope>NUCLEOTIDE SEQUENCE</scope>
    <source>
        <strain evidence="11">HSMRA1968</strain>
        <tissue evidence="11">Whole embryos</tissue>
    </source>
</reference>
<evidence type="ECO:0000313" key="12">
    <source>
        <dbReference type="Proteomes" id="UP001151699"/>
    </source>
</evidence>
<dbReference type="PANTHER" id="PTHR21137">
    <property type="entry name" value="ODORANT RECEPTOR"/>
    <property type="match status" value="1"/>
</dbReference>
<dbReference type="Proteomes" id="UP001151699">
    <property type="component" value="Chromosome A"/>
</dbReference>
<dbReference type="Pfam" id="PF02949">
    <property type="entry name" value="7tm_6"/>
    <property type="match status" value="1"/>
</dbReference>
<evidence type="ECO:0000256" key="9">
    <source>
        <dbReference type="ARBA" id="ARBA00023224"/>
    </source>
</evidence>
<dbReference type="AlphaFoldDB" id="A0A9Q0S7S1"/>
<keyword evidence="9" id="KW-0807">Transducer</keyword>
<keyword evidence="2" id="KW-1003">Cell membrane</keyword>
<keyword evidence="12" id="KW-1185">Reference proteome</keyword>
<sequence>PLLSERPELPLPSWYPVDWKHIRRNFWIVYAHEVIGAIIMTSVSVGIDGYVYYLMGMVSSQLKILGNRLEKLGSEEVLGGNLVEKTETNHLNRNKLKLCIKEHQDIL</sequence>
<dbReference type="OrthoDB" id="8185860at2759"/>
<dbReference type="GO" id="GO:0005549">
    <property type="term" value="F:odorant binding"/>
    <property type="evidence" value="ECO:0007669"/>
    <property type="project" value="InterPro"/>
</dbReference>
<accession>A0A9Q0S7S1</accession>
<feature type="transmembrane region" description="Helical" evidence="10">
    <location>
        <begin position="34"/>
        <end position="55"/>
    </location>
</feature>
<feature type="non-terminal residue" evidence="11">
    <location>
        <position position="107"/>
    </location>
</feature>
<keyword evidence="7 10" id="KW-0472">Membrane</keyword>
<evidence type="ECO:0000256" key="1">
    <source>
        <dbReference type="ARBA" id="ARBA00004651"/>
    </source>
</evidence>
<keyword evidence="4 10" id="KW-0812">Transmembrane</keyword>
<dbReference type="PANTHER" id="PTHR21137:SF35">
    <property type="entry name" value="ODORANT RECEPTOR 19A-RELATED"/>
    <property type="match status" value="1"/>
</dbReference>
<dbReference type="GO" id="GO:0007165">
    <property type="term" value="P:signal transduction"/>
    <property type="evidence" value="ECO:0007669"/>
    <property type="project" value="UniProtKB-KW"/>
</dbReference>
<evidence type="ECO:0000256" key="3">
    <source>
        <dbReference type="ARBA" id="ARBA00022606"/>
    </source>
</evidence>
<dbReference type="EMBL" id="WJQU01000001">
    <property type="protein sequence ID" value="KAJ6646565.1"/>
    <property type="molecule type" value="Genomic_DNA"/>
</dbReference>
<evidence type="ECO:0000313" key="11">
    <source>
        <dbReference type="EMBL" id="KAJ6646565.1"/>
    </source>
</evidence>
<evidence type="ECO:0000256" key="10">
    <source>
        <dbReference type="SAM" id="Phobius"/>
    </source>
</evidence>
<keyword evidence="3" id="KW-0716">Sensory transduction</keyword>
<feature type="non-terminal residue" evidence="11">
    <location>
        <position position="1"/>
    </location>
</feature>
<proteinExistence type="predicted"/>
<keyword evidence="5" id="KW-0552">Olfaction</keyword>
<evidence type="ECO:0000256" key="2">
    <source>
        <dbReference type="ARBA" id="ARBA00022475"/>
    </source>
</evidence>
<evidence type="ECO:0000256" key="8">
    <source>
        <dbReference type="ARBA" id="ARBA00023170"/>
    </source>
</evidence>
<evidence type="ECO:0000256" key="7">
    <source>
        <dbReference type="ARBA" id="ARBA00023136"/>
    </source>
</evidence>